<accession>A0ABX9IKX3</accession>
<dbReference type="InterPro" id="IPR012334">
    <property type="entry name" value="Pectin_lyas_fold"/>
</dbReference>
<sequence length="521" mass="59048">MNTIEINDPYIGEWVTFIETDKTYDNNPIIDSYCDDILFKKVGNVYYRRVLEDSRVDIRWFGASPQGVIDSTAAIQQTFIIADRFNLSVTAGRGTYVISDTILIPQHPDFTFSSKTYDFNESILLIKANVTVFKSGYYKNGQLISSIETGKDENMSQGIKFGNFSLQTNFYDIAHPALVIKDWHQGCRLFNISSANFSTLLKSINNYYTVFDDLRTTHQHDTRLGERFIFSGEMNLNIFRSLIAANSLVGYKFDGPLTACHFDAVSIEGVTTGIQFNSSVYNCSIVNSYLEGFDRAFEFNDYINNFTIDNNYIRFVQPQHRLIKYKGLPLNNVHLLPNNTFIGMTDYQQLFENIENDYGYGMEMSFDTIHGNSINDLLIDNFGANFNINAKTKFPSYLANIRNGKGLIPGNYSGQYTRGYDGPSGFELDSSLPGFLHLKTKIKNTWTQIIYVNLEVNVQSGTRYYKGFFVGNIFYEFNASGVSATGVLESHINNNDGTIDIKRPVSEGSDIIKITGEVRLI</sequence>
<dbReference type="EMBL" id="QNUF01000009">
    <property type="protein sequence ID" value="REC75645.1"/>
    <property type="molecule type" value="Genomic_DNA"/>
</dbReference>
<gene>
    <name evidence="1" type="ORF">DRF57_09740</name>
</gene>
<evidence type="ECO:0008006" key="3">
    <source>
        <dbReference type="Google" id="ProtNLM"/>
    </source>
</evidence>
<dbReference type="Gene3D" id="2.160.20.10">
    <property type="entry name" value="Single-stranded right-handed beta-helix, Pectin lyase-like"/>
    <property type="match status" value="1"/>
</dbReference>
<dbReference type="RefSeq" id="WP_115918228.1">
    <property type="nucleotide sequence ID" value="NZ_BJYH01000034.1"/>
</dbReference>
<organism evidence="1 2">
    <name type="scientific">Chryseobacterium rhizosphaerae</name>
    <dbReference type="NCBI Taxonomy" id="395937"/>
    <lineage>
        <taxon>Bacteria</taxon>
        <taxon>Pseudomonadati</taxon>
        <taxon>Bacteroidota</taxon>
        <taxon>Flavobacteriia</taxon>
        <taxon>Flavobacteriales</taxon>
        <taxon>Weeksellaceae</taxon>
        <taxon>Chryseobacterium group</taxon>
        <taxon>Chryseobacterium</taxon>
    </lineage>
</organism>
<dbReference type="Proteomes" id="UP000256491">
    <property type="component" value="Unassembled WGS sequence"/>
</dbReference>
<evidence type="ECO:0000313" key="1">
    <source>
        <dbReference type="EMBL" id="REC75645.1"/>
    </source>
</evidence>
<name>A0ABX9IKX3_9FLAO</name>
<keyword evidence="2" id="KW-1185">Reference proteome</keyword>
<dbReference type="SUPFAM" id="SSF51126">
    <property type="entry name" value="Pectin lyase-like"/>
    <property type="match status" value="1"/>
</dbReference>
<proteinExistence type="predicted"/>
<reference evidence="1 2" key="1">
    <citation type="journal article" date="2010" name="Syst. Appl. Microbiol.">
        <title>Four new species of Chryseobacterium from the rhizosphere of coastal sand dune plants, Chryseobacterium elymi sp. nov., Chryseobacterium hagamense sp. nov., Chryseobacterium lathyri sp. nov. and Chryseobacterium rhizosphaerae sp. nov.</title>
        <authorList>
            <person name="Cho S.H."/>
            <person name="Lee K.S."/>
            <person name="Shin D.S."/>
            <person name="Han J.H."/>
            <person name="Park K.S."/>
            <person name="Lee C.H."/>
            <person name="Park K.H."/>
            <person name="Kim S.B."/>
        </authorList>
    </citation>
    <scope>NUCLEOTIDE SEQUENCE [LARGE SCALE GENOMIC DNA]</scope>
    <source>
        <strain evidence="1 2">KCTC 22548</strain>
    </source>
</reference>
<evidence type="ECO:0000313" key="2">
    <source>
        <dbReference type="Proteomes" id="UP000256491"/>
    </source>
</evidence>
<dbReference type="InterPro" id="IPR011050">
    <property type="entry name" value="Pectin_lyase_fold/virulence"/>
</dbReference>
<protein>
    <recommendedName>
        <fullName evidence="3">Pectate lyase superfamily protein domain-containing protein</fullName>
    </recommendedName>
</protein>
<comment type="caution">
    <text evidence="1">The sequence shown here is derived from an EMBL/GenBank/DDBJ whole genome shotgun (WGS) entry which is preliminary data.</text>
</comment>